<evidence type="ECO:0000256" key="3">
    <source>
        <dbReference type="ARBA" id="ARBA00023274"/>
    </source>
</evidence>
<dbReference type="GO" id="GO:0006412">
    <property type="term" value="P:translation"/>
    <property type="evidence" value="ECO:0007669"/>
    <property type="project" value="InterPro"/>
</dbReference>
<accession>A0A3B0VZQ5</accession>
<dbReference type="GO" id="GO:0005840">
    <property type="term" value="C:ribosome"/>
    <property type="evidence" value="ECO:0007669"/>
    <property type="project" value="UniProtKB-KW"/>
</dbReference>
<dbReference type="Pfam" id="PF00573">
    <property type="entry name" value="Ribosomal_L4"/>
    <property type="match status" value="1"/>
</dbReference>
<evidence type="ECO:0000256" key="1">
    <source>
        <dbReference type="ARBA" id="ARBA00010528"/>
    </source>
</evidence>
<evidence type="ECO:0000256" key="2">
    <source>
        <dbReference type="ARBA" id="ARBA00022980"/>
    </source>
</evidence>
<keyword evidence="3" id="KW-0687">Ribonucleoprotein</keyword>
<keyword evidence="2 5" id="KW-0689">Ribosomal protein</keyword>
<dbReference type="InterPro" id="IPR002136">
    <property type="entry name" value="Ribosomal_uL4"/>
</dbReference>
<protein>
    <submittedName>
        <fullName evidence="5">LSU ribosomal protein L4p (L1e)</fullName>
    </submittedName>
</protein>
<feature type="region of interest" description="Disordered" evidence="4">
    <location>
        <begin position="44"/>
        <end position="78"/>
    </location>
</feature>
<comment type="similarity">
    <text evidence="1">Belongs to the universal ribosomal protein uL4 family.</text>
</comment>
<dbReference type="GO" id="GO:1990904">
    <property type="term" value="C:ribonucleoprotein complex"/>
    <property type="evidence" value="ECO:0007669"/>
    <property type="project" value="UniProtKB-KW"/>
</dbReference>
<dbReference type="InterPro" id="IPR023574">
    <property type="entry name" value="Ribosomal_uL4_dom_sf"/>
</dbReference>
<feature type="compositionally biased region" description="Basic residues" evidence="4">
    <location>
        <begin position="64"/>
        <end position="76"/>
    </location>
</feature>
<dbReference type="NCBIfam" id="TIGR03953">
    <property type="entry name" value="rplD_bact"/>
    <property type="match status" value="1"/>
</dbReference>
<dbReference type="HAMAP" id="MF_01328_B">
    <property type="entry name" value="Ribosomal_uL4_B"/>
    <property type="match status" value="1"/>
</dbReference>
<dbReference type="PANTHER" id="PTHR10746">
    <property type="entry name" value="50S RIBOSOMAL PROTEIN L4"/>
    <property type="match status" value="1"/>
</dbReference>
<dbReference type="Gene3D" id="3.40.1370.10">
    <property type="match status" value="1"/>
</dbReference>
<sequence>MSIDVLNKEGSVISSIEPNKEIFDGTVKKGLLQETVKMQMACRRSGNAHTKGRSDVAGSNAKPWKQKGSGRARAGTRKSPIWRSGGVAFGPKTRDYSYSMPKKAVKVALKSALQYKINEGKLKLFDSLDLAEPKTKLALAVLNKAELKNALLVVDSDNKNLRLAVRNLHGFKIVGATHINVYDVLRYDELALTKSAYETVLLSITK</sequence>
<name>A0A3B0VZQ5_9ZZZZ</name>
<gene>
    <name evidence="5" type="ORF">MNBD_DELTA02-926</name>
</gene>
<proteinExistence type="inferred from homology"/>
<dbReference type="InterPro" id="IPR013005">
    <property type="entry name" value="Ribosomal_uL4-like"/>
</dbReference>
<dbReference type="PANTHER" id="PTHR10746:SF6">
    <property type="entry name" value="LARGE RIBOSOMAL SUBUNIT PROTEIN UL4M"/>
    <property type="match status" value="1"/>
</dbReference>
<reference evidence="5" key="1">
    <citation type="submission" date="2018-06" db="EMBL/GenBank/DDBJ databases">
        <authorList>
            <person name="Zhirakovskaya E."/>
        </authorList>
    </citation>
    <scope>NUCLEOTIDE SEQUENCE</scope>
</reference>
<dbReference type="EMBL" id="UOEZ01000047">
    <property type="protein sequence ID" value="VAW36854.1"/>
    <property type="molecule type" value="Genomic_DNA"/>
</dbReference>
<organism evidence="5">
    <name type="scientific">hydrothermal vent metagenome</name>
    <dbReference type="NCBI Taxonomy" id="652676"/>
    <lineage>
        <taxon>unclassified sequences</taxon>
        <taxon>metagenomes</taxon>
        <taxon>ecological metagenomes</taxon>
    </lineage>
</organism>
<evidence type="ECO:0000256" key="4">
    <source>
        <dbReference type="SAM" id="MobiDB-lite"/>
    </source>
</evidence>
<evidence type="ECO:0000313" key="5">
    <source>
        <dbReference type="EMBL" id="VAW36854.1"/>
    </source>
</evidence>
<dbReference type="SUPFAM" id="SSF52166">
    <property type="entry name" value="Ribosomal protein L4"/>
    <property type="match status" value="1"/>
</dbReference>
<dbReference type="AlphaFoldDB" id="A0A3B0VZQ5"/>
<dbReference type="GO" id="GO:0003735">
    <property type="term" value="F:structural constituent of ribosome"/>
    <property type="evidence" value="ECO:0007669"/>
    <property type="project" value="InterPro"/>
</dbReference>